<evidence type="ECO:0000256" key="1">
    <source>
        <dbReference type="ARBA" id="ARBA00001231"/>
    </source>
</evidence>
<dbReference type="InterPro" id="IPR017853">
    <property type="entry name" value="GH"/>
</dbReference>
<keyword evidence="4" id="KW-0378">Hydrolase</keyword>
<organism evidence="9 10">
    <name type="scientific">Salinimicrobium profundisediminis</name>
    <dbReference type="NCBI Taxonomy" id="2994553"/>
    <lineage>
        <taxon>Bacteria</taxon>
        <taxon>Pseudomonadati</taxon>
        <taxon>Bacteroidota</taxon>
        <taxon>Flavobacteriia</taxon>
        <taxon>Flavobacteriales</taxon>
        <taxon>Flavobacteriaceae</taxon>
        <taxon>Salinimicrobium</taxon>
    </lineage>
</organism>
<dbReference type="GO" id="GO:0005975">
    <property type="term" value="P:carbohydrate metabolic process"/>
    <property type="evidence" value="ECO:0007669"/>
    <property type="project" value="InterPro"/>
</dbReference>
<dbReference type="GO" id="GO:0016020">
    <property type="term" value="C:membrane"/>
    <property type="evidence" value="ECO:0007669"/>
    <property type="project" value="TreeGrafter"/>
</dbReference>
<evidence type="ECO:0000259" key="8">
    <source>
        <dbReference type="Pfam" id="PF02838"/>
    </source>
</evidence>
<evidence type="ECO:0000256" key="5">
    <source>
        <dbReference type="ARBA" id="ARBA00023295"/>
    </source>
</evidence>
<dbReference type="GO" id="GO:0030203">
    <property type="term" value="P:glycosaminoglycan metabolic process"/>
    <property type="evidence" value="ECO:0007669"/>
    <property type="project" value="TreeGrafter"/>
</dbReference>
<dbReference type="Proteomes" id="UP001148482">
    <property type="component" value="Unassembled WGS sequence"/>
</dbReference>
<dbReference type="EC" id="3.2.1.52" evidence="3"/>
<dbReference type="Gene3D" id="2.60.120.260">
    <property type="entry name" value="Galactose-binding domain-like"/>
    <property type="match status" value="1"/>
</dbReference>
<comment type="catalytic activity">
    <reaction evidence="1">
        <text>Hydrolysis of terminal non-reducing N-acetyl-D-hexosamine residues in N-acetyl-beta-D-hexosaminides.</text>
        <dbReference type="EC" id="3.2.1.52"/>
    </reaction>
</comment>
<dbReference type="InterPro" id="IPR026876">
    <property type="entry name" value="Fn3_assoc_repeat"/>
</dbReference>
<evidence type="ECO:0000256" key="6">
    <source>
        <dbReference type="PIRSR" id="PIRSR625705-1"/>
    </source>
</evidence>
<dbReference type="Gene3D" id="3.30.379.10">
    <property type="entry name" value="Chitobiase/beta-hexosaminidase domain 2-like"/>
    <property type="match status" value="1"/>
</dbReference>
<dbReference type="RefSeq" id="WP_266069781.1">
    <property type="nucleotide sequence ID" value="NZ_JAPJDA010000015.1"/>
</dbReference>
<feature type="active site" description="Proton donor" evidence="6">
    <location>
        <position position="346"/>
    </location>
</feature>
<evidence type="ECO:0000256" key="3">
    <source>
        <dbReference type="ARBA" id="ARBA00012663"/>
    </source>
</evidence>
<dbReference type="GO" id="GO:0004563">
    <property type="term" value="F:beta-N-acetylhexosaminidase activity"/>
    <property type="evidence" value="ECO:0007669"/>
    <property type="project" value="UniProtKB-EC"/>
</dbReference>
<reference evidence="9" key="1">
    <citation type="submission" date="2022-11" db="EMBL/GenBank/DDBJ databases">
        <title>Salinimicrobium profundisediminis sp. nov., isolated from deep-sea sediment of the Mariana Trench.</title>
        <authorList>
            <person name="Fu H."/>
        </authorList>
    </citation>
    <scope>NUCLEOTIDE SEQUENCE</scope>
    <source>
        <strain evidence="9">MT39</strain>
    </source>
</reference>
<dbReference type="InterPro" id="IPR029018">
    <property type="entry name" value="Hex-like_dom2"/>
</dbReference>
<sequence length="777" mass="88202">MNSTRPLIFLVFLLILFACNTSNQERLFTEKEIKIVPTPAQMKLGEGFFSFNKNTTLVVTSEEEENYISPLRNKLAQAAGLDLKMEKVAPSKNFVQFILDENFKGEAYQLEVLEDKISIKASNTAGFTYAVASLQQLFPVELESSKLLESVAWQVPVITIDDEPRFAWRGLMLDVSRHFFEKEYIFDVIDRMAYLKLNTFHFHLVDDQGWRIEIKEYPKLTEVGAWRVDHEDKHWDARPTPQLGEEATLGGFYTQEEIKEIVAYAGTKGINVVPEIEMPAHVMSAIAAYPELSCHGNEIMVPPGGVWPITDIYCPGKESTFEFLENVLLEVMELFPSKYIHVGGDEATKTNWTTCENFQRRMAEEGLKDEKELQSYFIKRMERFISSHGRTLIGWDEILEGGLAPGATVMSWRGTQGGWEASEQGHDVVMTPGSHVYFNFYQGVPDTEPVAFSGYTPLSKVYSFDPVVDSMSVAQKEHVLGGQANLWAEFITTNEQSEYMIFPRLVALSEVLWSPKEKLDWAGFSDRLKENILPRYDYQGINYARSSFSVTADTEVDLTSNVVKVKLQNEFPDSEIRYTLNGDDPGADSKIYQEPFELSKTATIKAGVFENGKQKGQTFEKTFHFHKAVGKDVSYNPVYHDSYQGAKEVGMVNVIRGSLNFHDKQWQAWLVDDMEVVIDMHREVPVNKITVGSMENQGSGIYFPVKVEALISKNGKDYTSVGKIEREFSHSGIPQLKDFVLDFNEQETRYIKVKAANLGKTPRGGNAWLFVDEIIVE</sequence>
<evidence type="ECO:0000313" key="10">
    <source>
        <dbReference type="Proteomes" id="UP001148482"/>
    </source>
</evidence>
<dbReference type="Pfam" id="PF00728">
    <property type="entry name" value="Glyco_hydro_20"/>
    <property type="match status" value="1"/>
</dbReference>
<dbReference type="SUPFAM" id="SSF55545">
    <property type="entry name" value="beta-N-acetylhexosaminidase-like domain"/>
    <property type="match status" value="1"/>
</dbReference>
<accession>A0A9X3CX78</accession>
<dbReference type="Pfam" id="PF13287">
    <property type="entry name" value="Fn3_assoc"/>
    <property type="match status" value="1"/>
</dbReference>
<evidence type="ECO:0000256" key="2">
    <source>
        <dbReference type="ARBA" id="ARBA00006285"/>
    </source>
</evidence>
<dbReference type="Gene3D" id="3.20.20.80">
    <property type="entry name" value="Glycosidases"/>
    <property type="match status" value="1"/>
</dbReference>
<protein>
    <recommendedName>
        <fullName evidence="3">beta-N-acetylhexosaminidase</fullName>
        <ecNumber evidence="3">3.2.1.52</ecNumber>
    </recommendedName>
</protein>
<evidence type="ECO:0000256" key="4">
    <source>
        <dbReference type="ARBA" id="ARBA00022801"/>
    </source>
</evidence>
<dbReference type="PANTHER" id="PTHR22600">
    <property type="entry name" value="BETA-HEXOSAMINIDASE"/>
    <property type="match status" value="1"/>
</dbReference>
<proteinExistence type="inferred from homology"/>
<dbReference type="InterPro" id="IPR025705">
    <property type="entry name" value="Beta_hexosaminidase_sua/sub"/>
</dbReference>
<dbReference type="CDD" id="cd06563">
    <property type="entry name" value="GH20_chitobiase-like"/>
    <property type="match status" value="1"/>
</dbReference>
<dbReference type="InterPro" id="IPR015883">
    <property type="entry name" value="Glyco_hydro_20_cat"/>
</dbReference>
<dbReference type="AlphaFoldDB" id="A0A9X3CX78"/>
<feature type="domain" description="Beta-hexosaminidase bacterial type N-terminal" evidence="8">
    <location>
        <begin position="33"/>
        <end position="162"/>
    </location>
</feature>
<keyword evidence="10" id="KW-1185">Reference proteome</keyword>
<name>A0A9X3CX78_9FLAO</name>
<dbReference type="SUPFAM" id="SSF51445">
    <property type="entry name" value="(Trans)glycosidases"/>
    <property type="match status" value="1"/>
</dbReference>
<gene>
    <name evidence="9" type="ORF">OQ279_10225</name>
</gene>
<dbReference type="PROSITE" id="PS51257">
    <property type="entry name" value="PROKAR_LIPOPROTEIN"/>
    <property type="match status" value="1"/>
</dbReference>
<comment type="similarity">
    <text evidence="2">Belongs to the glycosyl hydrolase 20 family.</text>
</comment>
<evidence type="ECO:0000259" key="7">
    <source>
        <dbReference type="Pfam" id="PF00728"/>
    </source>
</evidence>
<dbReference type="InterPro" id="IPR015882">
    <property type="entry name" value="HEX_bac_N"/>
</dbReference>
<keyword evidence="5" id="KW-0326">Glycosidase</keyword>
<dbReference type="Pfam" id="PF02838">
    <property type="entry name" value="Glyco_hydro_20b"/>
    <property type="match status" value="1"/>
</dbReference>
<comment type="caution">
    <text evidence="9">The sequence shown here is derived from an EMBL/GenBank/DDBJ whole genome shotgun (WGS) entry which is preliminary data.</text>
</comment>
<evidence type="ECO:0000313" key="9">
    <source>
        <dbReference type="EMBL" id="MCX2838531.1"/>
    </source>
</evidence>
<dbReference type="PRINTS" id="PR00738">
    <property type="entry name" value="GLHYDRLASE20"/>
</dbReference>
<dbReference type="EMBL" id="JAPJDA010000015">
    <property type="protein sequence ID" value="MCX2838531.1"/>
    <property type="molecule type" value="Genomic_DNA"/>
</dbReference>
<dbReference type="PANTHER" id="PTHR22600:SF57">
    <property type="entry name" value="BETA-N-ACETYLHEXOSAMINIDASE"/>
    <property type="match status" value="1"/>
</dbReference>
<feature type="domain" description="Glycoside hydrolase family 20 catalytic" evidence="7">
    <location>
        <begin position="166"/>
        <end position="515"/>
    </location>
</feature>